<protein>
    <submittedName>
        <fullName evidence="2">Uncharacterized protein</fullName>
    </submittedName>
</protein>
<gene>
    <name evidence="2" type="ORF">HID58_034511</name>
</gene>
<evidence type="ECO:0000313" key="3">
    <source>
        <dbReference type="Proteomes" id="UP000824890"/>
    </source>
</evidence>
<feature type="non-terminal residue" evidence="2">
    <location>
        <position position="224"/>
    </location>
</feature>
<evidence type="ECO:0000256" key="1">
    <source>
        <dbReference type="SAM" id="MobiDB-lite"/>
    </source>
</evidence>
<dbReference type="Proteomes" id="UP000824890">
    <property type="component" value="Unassembled WGS sequence"/>
</dbReference>
<evidence type="ECO:0000313" key="2">
    <source>
        <dbReference type="EMBL" id="KAH0911190.1"/>
    </source>
</evidence>
<organism evidence="2 3">
    <name type="scientific">Brassica napus</name>
    <name type="common">Rape</name>
    <dbReference type="NCBI Taxonomy" id="3708"/>
    <lineage>
        <taxon>Eukaryota</taxon>
        <taxon>Viridiplantae</taxon>
        <taxon>Streptophyta</taxon>
        <taxon>Embryophyta</taxon>
        <taxon>Tracheophyta</taxon>
        <taxon>Spermatophyta</taxon>
        <taxon>Magnoliopsida</taxon>
        <taxon>eudicotyledons</taxon>
        <taxon>Gunneridae</taxon>
        <taxon>Pentapetalae</taxon>
        <taxon>rosids</taxon>
        <taxon>malvids</taxon>
        <taxon>Brassicales</taxon>
        <taxon>Brassicaceae</taxon>
        <taxon>Brassiceae</taxon>
        <taxon>Brassica</taxon>
    </lineage>
</organism>
<comment type="caution">
    <text evidence="2">The sequence shown here is derived from an EMBL/GenBank/DDBJ whole genome shotgun (WGS) entry which is preliminary data.</text>
</comment>
<proteinExistence type="predicted"/>
<dbReference type="EMBL" id="JAGKQM010000009">
    <property type="protein sequence ID" value="KAH0911190.1"/>
    <property type="molecule type" value="Genomic_DNA"/>
</dbReference>
<name>A0ABQ8C2A1_BRANA</name>
<sequence length="224" mass="23996">MFQDSGWFSTDIDTLDDLVLTSIHNDASSTVSLLSHQGRALVLASIPSSPSSSALPSSAHSSPPEERTIFASRHHHSWRRVSSMLPRRRCSAEEEADRDLFLSPSPLALFLFLASPPPRAASCPAPASSQLPWLSASSPSGIPRNRWVALDRTLQSLMRSHQPMPGDAMVPQIVCVGAKAGGLRSVGGAIFVLLDQTEEEFPLGLSSSDGGGRSPYSPPSIFPR</sequence>
<feature type="region of interest" description="Disordered" evidence="1">
    <location>
        <begin position="202"/>
        <end position="224"/>
    </location>
</feature>
<keyword evidence="3" id="KW-1185">Reference proteome</keyword>
<accession>A0ABQ8C2A1</accession>
<reference evidence="2 3" key="1">
    <citation type="submission" date="2021-05" db="EMBL/GenBank/DDBJ databases">
        <title>Genome Assembly of Synthetic Allotetraploid Brassica napus Reveals Homoeologous Exchanges between Subgenomes.</title>
        <authorList>
            <person name="Davis J.T."/>
        </authorList>
    </citation>
    <scope>NUCLEOTIDE SEQUENCE [LARGE SCALE GENOMIC DNA]</scope>
    <source>
        <strain evidence="3">cv. Da-Ae</strain>
        <tissue evidence="2">Seedling</tissue>
    </source>
</reference>